<name>A0ACC1NT64_9HYPO</name>
<comment type="caution">
    <text evidence="1">The sequence shown here is derived from an EMBL/GenBank/DDBJ whole genome shotgun (WGS) entry which is preliminary data.</text>
</comment>
<evidence type="ECO:0000313" key="2">
    <source>
        <dbReference type="Proteomes" id="UP001143910"/>
    </source>
</evidence>
<dbReference type="EMBL" id="JANJQO010000093">
    <property type="protein sequence ID" value="KAJ2982114.1"/>
    <property type="molecule type" value="Genomic_DNA"/>
</dbReference>
<gene>
    <name evidence="1" type="ORF">NQ176_g1604</name>
</gene>
<keyword evidence="2" id="KW-1185">Reference proteome</keyword>
<reference evidence="1" key="1">
    <citation type="submission" date="2022-08" db="EMBL/GenBank/DDBJ databases">
        <title>Genome Sequence of Lecanicillium fungicola.</title>
        <authorList>
            <person name="Buettner E."/>
        </authorList>
    </citation>
    <scope>NUCLEOTIDE SEQUENCE</scope>
    <source>
        <strain evidence="1">Babe33</strain>
    </source>
</reference>
<dbReference type="Proteomes" id="UP001143910">
    <property type="component" value="Unassembled WGS sequence"/>
</dbReference>
<proteinExistence type="predicted"/>
<organism evidence="1 2">
    <name type="scientific">Zarea fungicola</name>
    <dbReference type="NCBI Taxonomy" id="93591"/>
    <lineage>
        <taxon>Eukaryota</taxon>
        <taxon>Fungi</taxon>
        <taxon>Dikarya</taxon>
        <taxon>Ascomycota</taxon>
        <taxon>Pezizomycotina</taxon>
        <taxon>Sordariomycetes</taxon>
        <taxon>Hypocreomycetidae</taxon>
        <taxon>Hypocreales</taxon>
        <taxon>Cordycipitaceae</taxon>
        <taxon>Zarea</taxon>
    </lineage>
</organism>
<protein>
    <submittedName>
        <fullName evidence="1">Uncharacterized protein</fullName>
    </submittedName>
</protein>
<accession>A0ACC1NT64</accession>
<evidence type="ECO:0000313" key="1">
    <source>
        <dbReference type="EMBL" id="KAJ2982114.1"/>
    </source>
</evidence>
<sequence length="472" mass="51026">MAILDEFEALILANFPHHETVAACLAELGSPSTSVSILEDGVLSTRCYSIVGDDADTVFQACSISKAINAIAVLKLVEDGRFTLSSTLRELLPSNYLDILADGSPASQRPLIEAITVKQLLSHTAGLTPSSFPGYPSTDKVPSLSEIVAGAKPANTVRFRLRSLPGYKYTYAGSGTVLLQLILEAVVGKEYPDLMRELVLEPLGMTRSFYSPLPAGENNAAKVHRNGYIRTAEEHHHLPELAAAGLWTTPADLLRAIHDVQRSLSGDGGLLRQDTAKEMITEVQDGMALGWETFDHKDKVAFGHSGSNDPGYRCHAAGYSKQDDKNVPRHSGVAAMTNSESGNGALYHVFAAITGLKGWPSLVYNSVALELGLPSQETGETWKGWKGAWKDDDSNSYVVGESDDHLPTLLYNGVGEIRLLPAVDSRRDSEGKSPTDFVLQGMLVGMKFEEKDGNKTVSLKRFGKDPTLLKRG</sequence>